<dbReference type="PANTHER" id="PTHR11439">
    <property type="entry name" value="GAG-POL-RELATED RETROTRANSPOSON"/>
    <property type="match status" value="1"/>
</dbReference>
<evidence type="ECO:0008006" key="3">
    <source>
        <dbReference type="Google" id="ProtNLM"/>
    </source>
</evidence>
<keyword evidence="2" id="KW-1185">Reference proteome</keyword>
<dbReference type="EMBL" id="OU503046">
    <property type="protein sequence ID" value="CAI9771698.1"/>
    <property type="molecule type" value="Genomic_DNA"/>
</dbReference>
<dbReference type="PANTHER" id="PTHR11439:SF467">
    <property type="entry name" value="INTEGRASE CATALYTIC DOMAIN-CONTAINING PROTEIN"/>
    <property type="match status" value="1"/>
</dbReference>
<dbReference type="Proteomes" id="UP000834106">
    <property type="component" value="Chromosome 11"/>
</dbReference>
<accession>A0AAD1ZKV2</accession>
<gene>
    <name evidence="1" type="ORF">FPE_LOCUS19128</name>
</gene>
<protein>
    <recommendedName>
        <fullName evidence="3">Reverse transcriptase Ty1/copia-type domain-containing protein</fullName>
    </recommendedName>
</protein>
<organism evidence="1 2">
    <name type="scientific">Fraxinus pennsylvanica</name>
    <dbReference type="NCBI Taxonomy" id="56036"/>
    <lineage>
        <taxon>Eukaryota</taxon>
        <taxon>Viridiplantae</taxon>
        <taxon>Streptophyta</taxon>
        <taxon>Embryophyta</taxon>
        <taxon>Tracheophyta</taxon>
        <taxon>Spermatophyta</taxon>
        <taxon>Magnoliopsida</taxon>
        <taxon>eudicotyledons</taxon>
        <taxon>Gunneridae</taxon>
        <taxon>Pentapetalae</taxon>
        <taxon>asterids</taxon>
        <taxon>lamiids</taxon>
        <taxon>Lamiales</taxon>
        <taxon>Oleaceae</taxon>
        <taxon>Oleeae</taxon>
        <taxon>Fraxinus</taxon>
    </lineage>
</organism>
<dbReference type="AlphaFoldDB" id="A0AAD1ZKV2"/>
<reference evidence="1" key="1">
    <citation type="submission" date="2023-05" db="EMBL/GenBank/DDBJ databases">
        <authorList>
            <person name="Huff M."/>
        </authorList>
    </citation>
    <scope>NUCLEOTIDE SEQUENCE</scope>
</reference>
<proteinExistence type="predicted"/>
<evidence type="ECO:0000313" key="2">
    <source>
        <dbReference type="Proteomes" id="UP000834106"/>
    </source>
</evidence>
<sequence>MRYFLRMEVARSKRGISVSQWKYVLDLLTETDMLGCKPSSTPMDMGTKTDDGENPVEIDRYQRLVRKLIYLSHTRPNIAFAVNLGICEELWLKKLLEELNVTLKSPIKLYCDNKAAINISLNQFSMIELNMWR</sequence>
<name>A0AAD1ZKV2_9LAMI</name>
<evidence type="ECO:0000313" key="1">
    <source>
        <dbReference type="EMBL" id="CAI9771698.1"/>
    </source>
</evidence>